<keyword evidence="2" id="KW-0472">Membrane</keyword>
<proteinExistence type="predicted"/>
<gene>
    <name evidence="3" type="ORF">B0I03_101169</name>
</gene>
<evidence type="ECO:0000313" key="3">
    <source>
        <dbReference type="EMBL" id="RAK25009.1"/>
    </source>
</evidence>
<reference evidence="3 4" key="1">
    <citation type="submission" date="2018-06" db="EMBL/GenBank/DDBJ databases">
        <title>Genomic Encyclopedia of Type Strains, Phase III (KMG-III): the genomes of soil and plant-associated and newly described type strains.</title>
        <authorList>
            <person name="Whitman W."/>
        </authorList>
    </citation>
    <scope>NUCLEOTIDE SEQUENCE [LARGE SCALE GENOMIC DNA]</scope>
    <source>
        <strain evidence="3 4">CGMCC 1.12398</strain>
    </source>
</reference>
<comment type="caution">
    <text evidence="3">The sequence shown here is derived from an EMBL/GenBank/DDBJ whole genome shotgun (WGS) entry which is preliminary data.</text>
</comment>
<keyword evidence="4" id="KW-1185">Reference proteome</keyword>
<sequence length="200" mass="23064">MNVNSCNQFKKVKIMKKTIYVLIFSLVVISGFVFSFSTFANGLHVNREIKNDTTISSKPLSNLEKRKKWEASPDGRKFNDWKNSPEGKKVQSSYEKIKKEIEAYTEMEAVVTSVTFQLPTTNPSSPKWLVVKINGEDYMMQFIPNDFEKLNNLKVYDKIIIKSRSAGFSNNHPYLILSSDYIEHNNKVLFERDLSKNDGC</sequence>
<organism evidence="3 4">
    <name type="scientific">Flavobacterium aquaticum</name>
    <dbReference type="NCBI Taxonomy" id="1236486"/>
    <lineage>
        <taxon>Bacteria</taxon>
        <taxon>Pseudomonadati</taxon>
        <taxon>Bacteroidota</taxon>
        <taxon>Flavobacteriia</taxon>
        <taxon>Flavobacteriales</taxon>
        <taxon>Flavobacteriaceae</taxon>
        <taxon>Flavobacterium</taxon>
    </lineage>
</organism>
<keyword evidence="2" id="KW-0812">Transmembrane</keyword>
<protein>
    <submittedName>
        <fullName evidence="3">Uncharacterized protein</fullName>
    </submittedName>
</protein>
<dbReference type="Proteomes" id="UP000249620">
    <property type="component" value="Unassembled WGS sequence"/>
</dbReference>
<name>A0A327Z3Q2_9FLAO</name>
<evidence type="ECO:0000256" key="2">
    <source>
        <dbReference type="SAM" id="Phobius"/>
    </source>
</evidence>
<accession>A0A327Z3Q2</accession>
<keyword evidence="2" id="KW-1133">Transmembrane helix</keyword>
<dbReference type="EMBL" id="QLMI01000001">
    <property type="protein sequence ID" value="RAK25009.1"/>
    <property type="molecule type" value="Genomic_DNA"/>
</dbReference>
<feature type="region of interest" description="Disordered" evidence="1">
    <location>
        <begin position="66"/>
        <end position="87"/>
    </location>
</feature>
<dbReference type="AlphaFoldDB" id="A0A327Z3Q2"/>
<feature type="transmembrane region" description="Helical" evidence="2">
    <location>
        <begin position="19"/>
        <end position="40"/>
    </location>
</feature>
<evidence type="ECO:0000313" key="4">
    <source>
        <dbReference type="Proteomes" id="UP000249620"/>
    </source>
</evidence>
<evidence type="ECO:0000256" key="1">
    <source>
        <dbReference type="SAM" id="MobiDB-lite"/>
    </source>
</evidence>